<evidence type="ECO:0000259" key="1">
    <source>
        <dbReference type="Pfam" id="PF12697"/>
    </source>
</evidence>
<name>A0ABU9YB94_9SPHN</name>
<dbReference type="PRINTS" id="PR00111">
    <property type="entry name" value="ABHYDROLASE"/>
</dbReference>
<dbReference type="InterPro" id="IPR050266">
    <property type="entry name" value="AB_hydrolase_sf"/>
</dbReference>
<dbReference type="RefSeq" id="WP_343889654.1">
    <property type="nucleotide sequence ID" value="NZ_BAAAEH010000023.1"/>
</dbReference>
<dbReference type="InterPro" id="IPR000073">
    <property type="entry name" value="AB_hydrolase_1"/>
</dbReference>
<evidence type="ECO:0000313" key="2">
    <source>
        <dbReference type="EMBL" id="MEN2792992.1"/>
    </source>
</evidence>
<dbReference type="SUPFAM" id="SSF53474">
    <property type="entry name" value="alpha/beta-Hydrolases"/>
    <property type="match status" value="1"/>
</dbReference>
<dbReference type="InterPro" id="IPR000639">
    <property type="entry name" value="Epox_hydrolase-like"/>
</dbReference>
<comment type="caution">
    <text evidence="2">The sequence shown here is derived from an EMBL/GenBank/DDBJ whole genome shotgun (WGS) entry which is preliminary data.</text>
</comment>
<dbReference type="PANTHER" id="PTHR43798">
    <property type="entry name" value="MONOACYLGLYCEROL LIPASE"/>
    <property type="match status" value="1"/>
</dbReference>
<sequence length="270" mass="29517">MSNSYHDTKAGRLSVETHGSGPPIFFWPSLFLDRSIFTSQIAHFSRSYHVVAVDGPGHGESGKSVSNLTIEDCADAVEEILTNLGIRRASFIGASWGGLVGIAVATKYPELVDRLAIIGSPLAAPDRWERLQGGILLILYSLFGGRERMMRTLLSQGIGSEFRRARSNDFDALVRRLARVPHRRRLPAMRAVMLERQDMLSCLAQLQIPVMLIRGKDDAFLSVEQFARQAAALPAAAVRVIPGSGHLPSLEKGEETTAVLVDLLRGSQDS</sequence>
<accession>A0ABU9YB94</accession>
<keyword evidence="3" id="KW-1185">Reference proteome</keyword>
<dbReference type="EMBL" id="JBDIME010000036">
    <property type="protein sequence ID" value="MEN2792992.1"/>
    <property type="molecule type" value="Genomic_DNA"/>
</dbReference>
<dbReference type="InterPro" id="IPR029058">
    <property type="entry name" value="AB_hydrolase_fold"/>
</dbReference>
<reference evidence="2 3" key="1">
    <citation type="submission" date="2024-05" db="EMBL/GenBank/DDBJ databases">
        <authorList>
            <person name="Liu Q."/>
            <person name="Xin Y.-H."/>
        </authorList>
    </citation>
    <scope>NUCLEOTIDE SEQUENCE [LARGE SCALE GENOMIC DNA]</scope>
    <source>
        <strain evidence="2 3">CGMCC 1.10181</strain>
    </source>
</reference>
<dbReference type="Gene3D" id="3.40.50.1820">
    <property type="entry name" value="alpha/beta hydrolase"/>
    <property type="match status" value="1"/>
</dbReference>
<feature type="domain" description="AB hydrolase-1" evidence="1">
    <location>
        <begin position="25"/>
        <end position="256"/>
    </location>
</feature>
<evidence type="ECO:0000313" key="3">
    <source>
        <dbReference type="Proteomes" id="UP001419910"/>
    </source>
</evidence>
<dbReference type="PRINTS" id="PR00412">
    <property type="entry name" value="EPOXHYDRLASE"/>
</dbReference>
<dbReference type="Pfam" id="PF12697">
    <property type="entry name" value="Abhydrolase_6"/>
    <property type="match status" value="1"/>
</dbReference>
<gene>
    <name evidence="2" type="ORF">ABC974_25425</name>
</gene>
<organism evidence="2 3">
    <name type="scientific">Sphingomonas oligophenolica</name>
    <dbReference type="NCBI Taxonomy" id="301154"/>
    <lineage>
        <taxon>Bacteria</taxon>
        <taxon>Pseudomonadati</taxon>
        <taxon>Pseudomonadota</taxon>
        <taxon>Alphaproteobacteria</taxon>
        <taxon>Sphingomonadales</taxon>
        <taxon>Sphingomonadaceae</taxon>
        <taxon>Sphingomonas</taxon>
    </lineage>
</organism>
<protein>
    <submittedName>
        <fullName evidence="2">Alpha/beta hydrolase</fullName>
    </submittedName>
</protein>
<proteinExistence type="predicted"/>
<dbReference type="Proteomes" id="UP001419910">
    <property type="component" value="Unassembled WGS sequence"/>
</dbReference>
<dbReference type="GO" id="GO:0016787">
    <property type="term" value="F:hydrolase activity"/>
    <property type="evidence" value="ECO:0007669"/>
    <property type="project" value="UniProtKB-KW"/>
</dbReference>
<keyword evidence="2" id="KW-0378">Hydrolase</keyword>